<dbReference type="PROSITE" id="PS00079">
    <property type="entry name" value="MULTICOPPER_OXIDASE1"/>
    <property type="match status" value="1"/>
</dbReference>
<keyword evidence="12" id="KW-0732">Signal</keyword>
<dbReference type="GO" id="GO:0005507">
    <property type="term" value="F:copper ion binding"/>
    <property type="evidence" value="ECO:0007669"/>
    <property type="project" value="InterPro"/>
</dbReference>
<dbReference type="eggNOG" id="KOG1263">
    <property type="taxonomic scope" value="Eukaryota"/>
</dbReference>
<dbReference type="FunCoup" id="D8RKK0">
    <property type="interactions" value="86"/>
</dbReference>
<dbReference type="PANTHER" id="PTHR11709:SF522">
    <property type="entry name" value="LACCASE-4"/>
    <property type="match status" value="1"/>
</dbReference>
<dbReference type="NCBIfam" id="TIGR03389">
    <property type="entry name" value="laccase"/>
    <property type="match status" value="1"/>
</dbReference>
<comment type="function">
    <text evidence="12">Lignin degradation and detoxification of lignin-derived products.</text>
</comment>
<dbReference type="InParanoid" id="D8RKK0"/>
<dbReference type="FunFam" id="2.60.40.420:FF:000062">
    <property type="entry name" value="Laccase"/>
    <property type="match status" value="1"/>
</dbReference>
<keyword evidence="10 12" id="KW-0186">Copper</keyword>
<reference evidence="16 17" key="1">
    <citation type="journal article" date="2011" name="Science">
        <title>The Selaginella genome identifies genetic changes associated with the evolution of vascular plants.</title>
        <authorList>
            <person name="Banks J.A."/>
            <person name="Nishiyama T."/>
            <person name="Hasebe M."/>
            <person name="Bowman J.L."/>
            <person name="Gribskov M."/>
            <person name="dePamphilis C."/>
            <person name="Albert V.A."/>
            <person name="Aono N."/>
            <person name="Aoyama T."/>
            <person name="Ambrose B.A."/>
            <person name="Ashton N.W."/>
            <person name="Axtell M.J."/>
            <person name="Barker E."/>
            <person name="Barker M.S."/>
            <person name="Bennetzen J.L."/>
            <person name="Bonawitz N.D."/>
            <person name="Chapple C."/>
            <person name="Cheng C."/>
            <person name="Correa L.G."/>
            <person name="Dacre M."/>
            <person name="DeBarry J."/>
            <person name="Dreyer I."/>
            <person name="Elias M."/>
            <person name="Engstrom E.M."/>
            <person name="Estelle M."/>
            <person name="Feng L."/>
            <person name="Finet C."/>
            <person name="Floyd S.K."/>
            <person name="Frommer W.B."/>
            <person name="Fujita T."/>
            <person name="Gramzow L."/>
            <person name="Gutensohn M."/>
            <person name="Harholt J."/>
            <person name="Hattori M."/>
            <person name="Heyl A."/>
            <person name="Hirai T."/>
            <person name="Hiwatashi Y."/>
            <person name="Ishikawa M."/>
            <person name="Iwata M."/>
            <person name="Karol K.G."/>
            <person name="Koehler B."/>
            <person name="Kolukisaoglu U."/>
            <person name="Kubo M."/>
            <person name="Kurata T."/>
            <person name="Lalonde S."/>
            <person name="Li K."/>
            <person name="Li Y."/>
            <person name="Litt A."/>
            <person name="Lyons E."/>
            <person name="Manning G."/>
            <person name="Maruyama T."/>
            <person name="Michael T.P."/>
            <person name="Mikami K."/>
            <person name="Miyazaki S."/>
            <person name="Morinaga S."/>
            <person name="Murata T."/>
            <person name="Mueller-Roeber B."/>
            <person name="Nelson D.R."/>
            <person name="Obara M."/>
            <person name="Oguri Y."/>
            <person name="Olmstead R.G."/>
            <person name="Onodera N."/>
            <person name="Petersen B.L."/>
            <person name="Pils B."/>
            <person name="Prigge M."/>
            <person name="Rensing S.A."/>
            <person name="Riano-Pachon D.M."/>
            <person name="Roberts A.W."/>
            <person name="Sato Y."/>
            <person name="Scheller H.V."/>
            <person name="Schulz B."/>
            <person name="Schulz C."/>
            <person name="Shakirov E.V."/>
            <person name="Shibagaki N."/>
            <person name="Shinohara N."/>
            <person name="Shippen D.E."/>
            <person name="Soerensen I."/>
            <person name="Sotooka R."/>
            <person name="Sugimoto N."/>
            <person name="Sugita M."/>
            <person name="Sumikawa N."/>
            <person name="Tanurdzic M."/>
            <person name="Theissen G."/>
            <person name="Ulvskov P."/>
            <person name="Wakazuki S."/>
            <person name="Weng J.K."/>
            <person name="Willats W.W."/>
            <person name="Wipf D."/>
            <person name="Wolf P.G."/>
            <person name="Yang L."/>
            <person name="Zimmer A.D."/>
            <person name="Zhu Q."/>
            <person name="Mitros T."/>
            <person name="Hellsten U."/>
            <person name="Loque D."/>
            <person name="Otillar R."/>
            <person name="Salamov A."/>
            <person name="Schmutz J."/>
            <person name="Shapiro H."/>
            <person name="Lindquist E."/>
            <person name="Lucas S."/>
            <person name="Rokhsar D."/>
            <person name="Grigoriev I.V."/>
        </authorList>
    </citation>
    <scope>NUCLEOTIDE SEQUENCE [LARGE SCALE GENOMIC DNA]</scope>
</reference>
<dbReference type="GO" id="GO:0048046">
    <property type="term" value="C:apoplast"/>
    <property type="evidence" value="ECO:0007669"/>
    <property type="project" value="UniProtKB-SubCell"/>
</dbReference>
<keyword evidence="5 12" id="KW-0052">Apoplast</keyword>
<evidence type="ECO:0000256" key="3">
    <source>
        <dbReference type="ARBA" id="ARBA00010609"/>
    </source>
</evidence>
<dbReference type="GO" id="GO:0052716">
    <property type="term" value="F:hydroquinone:oxygen oxidoreductase activity"/>
    <property type="evidence" value="ECO:0007669"/>
    <property type="project" value="UniProtKB-EC"/>
</dbReference>
<dbReference type="InterPro" id="IPR045087">
    <property type="entry name" value="Cu-oxidase_fam"/>
</dbReference>
<dbReference type="OMA" id="HGHHFYI"/>
<dbReference type="KEGG" id="smo:SELMODRAFT_95740"/>
<dbReference type="CDD" id="cd13875">
    <property type="entry name" value="CuRO_2_LCC_plant"/>
    <property type="match status" value="1"/>
</dbReference>
<dbReference type="InterPro" id="IPR034288">
    <property type="entry name" value="CuRO_1_LCC"/>
</dbReference>
<feature type="domain" description="Plastocyanin-like" evidence="15">
    <location>
        <begin position="28"/>
        <end position="141"/>
    </location>
</feature>
<dbReference type="InterPro" id="IPR008972">
    <property type="entry name" value="Cupredoxin"/>
</dbReference>
<feature type="chain" id="PRO_5005127285" description="Laccase" evidence="12">
    <location>
        <begin position="19"/>
        <end position="562"/>
    </location>
</feature>
<dbReference type="CDD" id="cd13897">
    <property type="entry name" value="CuRO_3_LCC_plant"/>
    <property type="match status" value="1"/>
</dbReference>
<dbReference type="InterPro" id="IPR034285">
    <property type="entry name" value="CuRO_2_LCC"/>
</dbReference>
<dbReference type="InterPro" id="IPR034289">
    <property type="entry name" value="CuRO_3_LCC"/>
</dbReference>
<evidence type="ECO:0000256" key="4">
    <source>
        <dbReference type="ARBA" id="ARBA00012297"/>
    </source>
</evidence>
<evidence type="ECO:0000313" key="16">
    <source>
        <dbReference type="EMBL" id="EFJ27252.1"/>
    </source>
</evidence>
<comment type="cofactor">
    <cofactor evidence="12">
        <name>Cu cation</name>
        <dbReference type="ChEBI" id="CHEBI:23378"/>
    </cofactor>
    <text evidence="12">Binds 4 Cu cations per monomer.</text>
</comment>
<evidence type="ECO:0000256" key="10">
    <source>
        <dbReference type="ARBA" id="ARBA00023008"/>
    </source>
</evidence>
<keyword evidence="11 12" id="KW-0439">Lignin degradation</keyword>
<dbReference type="PANTHER" id="PTHR11709">
    <property type="entry name" value="MULTI-COPPER OXIDASE"/>
    <property type="match status" value="1"/>
</dbReference>
<feature type="domain" description="Plastocyanin-like" evidence="13">
    <location>
        <begin position="154"/>
        <end position="305"/>
    </location>
</feature>
<evidence type="ECO:0000313" key="17">
    <source>
        <dbReference type="Proteomes" id="UP000001514"/>
    </source>
</evidence>
<dbReference type="FunFam" id="2.60.40.420:FF:000049">
    <property type="entry name" value="Laccase"/>
    <property type="match status" value="1"/>
</dbReference>
<comment type="subcellular location">
    <subcellularLocation>
        <location evidence="2 12">Secreted</location>
        <location evidence="2 12">Extracellular space</location>
        <location evidence="2 12">Apoplast</location>
    </subcellularLocation>
</comment>
<dbReference type="InterPro" id="IPR017761">
    <property type="entry name" value="Laccase"/>
</dbReference>
<dbReference type="InterPro" id="IPR033138">
    <property type="entry name" value="Cu_oxidase_CS"/>
</dbReference>
<dbReference type="STRING" id="88036.D8RKK0"/>
<keyword evidence="9 12" id="KW-0560">Oxidoreductase</keyword>
<dbReference type="EC" id="1.10.3.2" evidence="4 12"/>
<dbReference type="SUPFAM" id="SSF49503">
    <property type="entry name" value="Cupredoxins"/>
    <property type="match status" value="3"/>
</dbReference>
<evidence type="ECO:0000256" key="11">
    <source>
        <dbReference type="ARBA" id="ARBA00023185"/>
    </source>
</evidence>
<feature type="signal peptide" evidence="12">
    <location>
        <begin position="1"/>
        <end position="18"/>
    </location>
</feature>
<evidence type="ECO:0000256" key="2">
    <source>
        <dbReference type="ARBA" id="ARBA00004271"/>
    </source>
</evidence>
<dbReference type="CDD" id="cd13849">
    <property type="entry name" value="CuRO_1_LCC_plant"/>
    <property type="match status" value="1"/>
</dbReference>
<evidence type="ECO:0000256" key="8">
    <source>
        <dbReference type="ARBA" id="ARBA00022737"/>
    </source>
</evidence>
<dbReference type="OrthoDB" id="2121828at2759"/>
<name>D8RKK0_SELML</name>
<dbReference type="GO" id="GO:0046274">
    <property type="term" value="P:lignin catabolic process"/>
    <property type="evidence" value="ECO:0007669"/>
    <property type="project" value="UniProtKB-KW"/>
</dbReference>
<comment type="similarity">
    <text evidence="3 12">Belongs to the multicopper oxidase family.</text>
</comment>
<dbReference type="Gramene" id="EFJ27252">
    <property type="protein sequence ID" value="EFJ27252"/>
    <property type="gene ID" value="SELMODRAFT_95740"/>
</dbReference>
<keyword evidence="6 12" id="KW-0964">Secreted</keyword>
<dbReference type="Proteomes" id="UP000001514">
    <property type="component" value="Unassembled WGS sequence"/>
</dbReference>
<dbReference type="AlphaFoldDB" id="D8RKK0"/>
<evidence type="ECO:0000256" key="12">
    <source>
        <dbReference type="RuleBase" id="RU361119"/>
    </source>
</evidence>
<dbReference type="Gene3D" id="2.60.40.420">
    <property type="entry name" value="Cupredoxins - blue copper proteins"/>
    <property type="match status" value="3"/>
</dbReference>
<keyword evidence="17" id="KW-1185">Reference proteome</keyword>
<dbReference type="PROSITE" id="PS00080">
    <property type="entry name" value="MULTICOPPER_OXIDASE2"/>
    <property type="match status" value="1"/>
</dbReference>
<evidence type="ECO:0000256" key="9">
    <source>
        <dbReference type="ARBA" id="ARBA00023002"/>
    </source>
</evidence>
<dbReference type="InterPro" id="IPR001117">
    <property type="entry name" value="Cu-oxidase_2nd"/>
</dbReference>
<organism evidence="17">
    <name type="scientific">Selaginella moellendorffii</name>
    <name type="common">Spikemoss</name>
    <dbReference type="NCBI Taxonomy" id="88036"/>
    <lineage>
        <taxon>Eukaryota</taxon>
        <taxon>Viridiplantae</taxon>
        <taxon>Streptophyta</taxon>
        <taxon>Embryophyta</taxon>
        <taxon>Tracheophyta</taxon>
        <taxon>Lycopodiopsida</taxon>
        <taxon>Selaginellales</taxon>
        <taxon>Selaginellaceae</taxon>
        <taxon>Selaginella</taxon>
    </lineage>
</organism>
<dbReference type="EMBL" id="GL377582">
    <property type="protein sequence ID" value="EFJ27252.1"/>
    <property type="molecule type" value="Genomic_DNA"/>
</dbReference>
<dbReference type="Pfam" id="PF00394">
    <property type="entry name" value="Cu-oxidase"/>
    <property type="match status" value="1"/>
</dbReference>
<protein>
    <recommendedName>
        <fullName evidence="4 12">Laccase</fullName>
        <ecNumber evidence="4 12">1.10.3.2</ecNumber>
    </recommendedName>
    <alternativeName>
        <fullName evidence="12">Benzenediol:oxygen oxidoreductase</fullName>
    </alternativeName>
    <alternativeName>
        <fullName evidence="12">Diphenol oxidase</fullName>
    </alternativeName>
    <alternativeName>
        <fullName evidence="12">Urishiol oxidase</fullName>
    </alternativeName>
</protein>
<keyword evidence="7 12" id="KW-0479">Metal-binding</keyword>
<proteinExistence type="inferred from homology"/>
<dbReference type="HOGENOM" id="CLU_006504_6_3_1"/>
<keyword evidence="8 12" id="KW-0677">Repeat</keyword>
<evidence type="ECO:0000256" key="7">
    <source>
        <dbReference type="ARBA" id="ARBA00022723"/>
    </source>
</evidence>
<feature type="domain" description="Plastocyanin-like" evidence="14">
    <location>
        <begin position="412"/>
        <end position="545"/>
    </location>
</feature>
<evidence type="ECO:0000256" key="1">
    <source>
        <dbReference type="ARBA" id="ARBA00000349"/>
    </source>
</evidence>
<sequence>MLLLAIGIVLALAQGVQAGVTRHYNFTIQSHKVSKLCSTKHIISVNRKFPGPTIHLDEGDRVVVKVTNRVPHNMTIHWHGVRQLRSAWFDGPAYITQCPIQPNQTFTYNFTVTEQRGTLWWHAHINWLRATVHGAFIIHPKPGLGYPFPKPEKEVPLVFSEWWKSDVFKVVKQALGTGGGPNISDAFTINGKPGPLYNCSSQDVFVLNALPGKTYLLRLVNAVLNTELFFAIANHTLTVVEADAGYVKPFNTNVVVIAPGQTMNLLVTANQAPGRYFMAAHSYESGQNVTFDNTTVTAIFQYQQASSSSPPVLPPLPFFNDTKPVTAFNNKLRKLATPEDPIAVPQTVDQHLFFTVGLAVENCPPGASNKTCQGPNGGRFAASVNNITFTVPTTAILQAHYFNTPGVYSTDFPFSPLVKFNYTGPSLKNLNSINGTRTKVAVLPYGANVELILQDTSIVTTESHPIHLHGYNFYVVGTGFGNYNSSLASTFNLVDPPERNTIGVPVGGWAALRFKTDNPGAWFMHCHLEIHQSWGLDTAFIVNNGKGPSQSLQPPPADLPKC</sequence>
<accession>D8RKK0</accession>
<dbReference type="InterPro" id="IPR011706">
    <property type="entry name" value="Cu-oxidase_C"/>
</dbReference>
<evidence type="ECO:0000256" key="5">
    <source>
        <dbReference type="ARBA" id="ARBA00022523"/>
    </source>
</evidence>
<evidence type="ECO:0000256" key="6">
    <source>
        <dbReference type="ARBA" id="ARBA00022525"/>
    </source>
</evidence>
<gene>
    <name evidence="16" type="ORF">SELMODRAFT_95740</name>
</gene>
<dbReference type="Pfam" id="PF07731">
    <property type="entry name" value="Cu-oxidase_2"/>
    <property type="match status" value="1"/>
</dbReference>
<evidence type="ECO:0000259" key="13">
    <source>
        <dbReference type="Pfam" id="PF00394"/>
    </source>
</evidence>
<dbReference type="Pfam" id="PF07732">
    <property type="entry name" value="Cu-oxidase_3"/>
    <property type="match status" value="1"/>
</dbReference>
<dbReference type="GO" id="GO:0016491">
    <property type="term" value="F:oxidoreductase activity"/>
    <property type="evidence" value="ECO:0000318"/>
    <property type="project" value="GO_Central"/>
</dbReference>
<evidence type="ECO:0000259" key="14">
    <source>
        <dbReference type="Pfam" id="PF07731"/>
    </source>
</evidence>
<comment type="catalytic activity">
    <reaction evidence="1 12">
        <text>4 hydroquinone + O2 = 4 benzosemiquinone + 2 H2O</text>
        <dbReference type="Rhea" id="RHEA:11276"/>
        <dbReference type="ChEBI" id="CHEBI:15377"/>
        <dbReference type="ChEBI" id="CHEBI:15379"/>
        <dbReference type="ChEBI" id="CHEBI:17594"/>
        <dbReference type="ChEBI" id="CHEBI:17977"/>
        <dbReference type="EC" id="1.10.3.2"/>
    </reaction>
</comment>
<dbReference type="InterPro" id="IPR002355">
    <property type="entry name" value="Cu_oxidase_Cu_BS"/>
</dbReference>
<dbReference type="InterPro" id="IPR011707">
    <property type="entry name" value="Cu-oxidase-like_N"/>
</dbReference>
<evidence type="ECO:0000259" key="15">
    <source>
        <dbReference type="Pfam" id="PF07732"/>
    </source>
</evidence>